<dbReference type="AlphaFoldDB" id="A0A426V2V7"/>
<reference evidence="1 2" key="1">
    <citation type="submission" date="2018-12" db="EMBL/GenBank/DDBJ databases">
        <title>The whole draft genome of Aquabacterium sp. SJQ9.</title>
        <authorList>
            <person name="Sun L."/>
            <person name="Gao X."/>
            <person name="Chen W."/>
            <person name="Huang K."/>
        </authorList>
    </citation>
    <scope>NUCLEOTIDE SEQUENCE [LARGE SCALE GENOMIC DNA]</scope>
    <source>
        <strain evidence="1 2">SJQ9</strain>
    </source>
</reference>
<organism evidence="1 2">
    <name type="scientific">Aquabacterium soli</name>
    <dbReference type="NCBI Taxonomy" id="2493092"/>
    <lineage>
        <taxon>Bacteria</taxon>
        <taxon>Pseudomonadati</taxon>
        <taxon>Pseudomonadota</taxon>
        <taxon>Betaproteobacteria</taxon>
        <taxon>Burkholderiales</taxon>
        <taxon>Aquabacterium</taxon>
    </lineage>
</organism>
<proteinExistence type="predicted"/>
<keyword evidence="2" id="KW-1185">Reference proteome</keyword>
<dbReference type="Proteomes" id="UP000269265">
    <property type="component" value="Unassembled WGS sequence"/>
</dbReference>
<gene>
    <name evidence="1" type="ORF">EIP75_21720</name>
</gene>
<name>A0A426V2V7_9BURK</name>
<accession>A0A426V2V7</accession>
<protein>
    <submittedName>
        <fullName evidence="1">Uncharacterized protein</fullName>
    </submittedName>
</protein>
<comment type="caution">
    <text evidence="1">The sequence shown here is derived from an EMBL/GenBank/DDBJ whole genome shotgun (WGS) entry which is preliminary data.</text>
</comment>
<dbReference type="RefSeq" id="WP_125245296.1">
    <property type="nucleotide sequence ID" value="NZ_RSED01000026.1"/>
</dbReference>
<evidence type="ECO:0000313" key="2">
    <source>
        <dbReference type="Proteomes" id="UP000269265"/>
    </source>
</evidence>
<dbReference type="EMBL" id="RSED01000026">
    <property type="protein sequence ID" value="RRS01196.1"/>
    <property type="molecule type" value="Genomic_DNA"/>
</dbReference>
<evidence type="ECO:0000313" key="1">
    <source>
        <dbReference type="EMBL" id="RRS01196.1"/>
    </source>
</evidence>
<sequence>MSFETMEGQRRDAADSILTKFGAAIEKAEQNAASKTTDPGMRKLMAARIALEYAVLATAREKQVNTEMVATALKGATVDQQAHMLKEGTAALGRAYRIAPEVLVNAFAGKLADVDMPKGLGSTPEIDKMVDSCRNLVTSIVKDEYATRGRFEGGGSRTDSFIALKSEGMVSPAKNELAARLAFMEATIDAAVGKGAINQVNADMLKERIEAQVFQPRPPQSLEFSKEFVSFFEQRGKGLRIEAMTEVRGVTQSQTVQDITARLKEMMPALSRAPSDHRAHKPLER</sequence>